<dbReference type="AlphaFoldDB" id="A0A6G1H234"/>
<dbReference type="Pfam" id="PF21203">
    <property type="entry name" value="ECM10"/>
    <property type="match status" value="1"/>
</dbReference>
<dbReference type="PANTHER" id="PTHR39219">
    <property type="entry name" value="ER MEMBRANE PROTEIN COMPLEX SUBUNIT 10"/>
    <property type="match status" value="1"/>
</dbReference>
<dbReference type="EMBL" id="ML977154">
    <property type="protein sequence ID" value="KAF1987028.1"/>
    <property type="molecule type" value="Genomic_DNA"/>
</dbReference>
<keyword evidence="1" id="KW-0732">Signal</keyword>
<sequence length="206" mass="21821">MERICLLTLLVLVLTATVGASSPESLQLYLWPLTSTSPIPFALIDTSALNSGSSPNGKLAETIPILSLSQDLTLPPTSHNDEKKFVRVGFFGSGKSQDLDNWRGTATSTSVLSTDPKNIKITLQVGATGNVISASVSRSSTAPAGATVVRMVEGPKPFLNRPVVLTPEGKVPGGEKEEQKSFLQKYWWAIALFLVIQVVAGGGGKE</sequence>
<protein>
    <submittedName>
        <fullName evidence="2">Uncharacterized protein</fullName>
    </submittedName>
</protein>
<organism evidence="2 3">
    <name type="scientific">Aulographum hederae CBS 113979</name>
    <dbReference type="NCBI Taxonomy" id="1176131"/>
    <lineage>
        <taxon>Eukaryota</taxon>
        <taxon>Fungi</taxon>
        <taxon>Dikarya</taxon>
        <taxon>Ascomycota</taxon>
        <taxon>Pezizomycotina</taxon>
        <taxon>Dothideomycetes</taxon>
        <taxon>Pleosporomycetidae</taxon>
        <taxon>Aulographales</taxon>
        <taxon>Aulographaceae</taxon>
    </lineage>
</organism>
<feature type="signal peptide" evidence="1">
    <location>
        <begin position="1"/>
        <end position="20"/>
    </location>
</feature>
<evidence type="ECO:0000313" key="3">
    <source>
        <dbReference type="Proteomes" id="UP000800041"/>
    </source>
</evidence>
<proteinExistence type="predicted"/>
<feature type="chain" id="PRO_5026112475" evidence="1">
    <location>
        <begin position="21"/>
        <end position="206"/>
    </location>
</feature>
<dbReference type="OrthoDB" id="1894652at2759"/>
<name>A0A6G1H234_9PEZI</name>
<keyword evidence="3" id="KW-1185">Reference proteome</keyword>
<evidence type="ECO:0000256" key="1">
    <source>
        <dbReference type="SAM" id="SignalP"/>
    </source>
</evidence>
<evidence type="ECO:0000313" key="2">
    <source>
        <dbReference type="EMBL" id="KAF1987028.1"/>
    </source>
</evidence>
<accession>A0A6G1H234</accession>
<gene>
    <name evidence="2" type="ORF">K402DRAFT_403949</name>
</gene>
<dbReference type="PANTHER" id="PTHR39219:SF1">
    <property type="entry name" value="ER MEMBRANE PROTEIN COMPLEX SUBUNIT 10"/>
    <property type="match status" value="1"/>
</dbReference>
<reference evidence="2" key="1">
    <citation type="journal article" date="2020" name="Stud. Mycol.">
        <title>101 Dothideomycetes genomes: a test case for predicting lifestyles and emergence of pathogens.</title>
        <authorList>
            <person name="Haridas S."/>
            <person name="Albert R."/>
            <person name="Binder M."/>
            <person name="Bloem J."/>
            <person name="Labutti K."/>
            <person name="Salamov A."/>
            <person name="Andreopoulos B."/>
            <person name="Baker S."/>
            <person name="Barry K."/>
            <person name="Bills G."/>
            <person name="Bluhm B."/>
            <person name="Cannon C."/>
            <person name="Castanera R."/>
            <person name="Culley D."/>
            <person name="Daum C."/>
            <person name="Ezra D."/>
            <person name="Gonzalez J."/>
            <person name="Henrissat B."/>
            <person name="Kuo A."/>
            <person name="Liang C."/>
            <person name="Lipzen A."/>
            <person name="Lutzoni F."/>
            <person name="Magnuson J."/>
            <person name="Mondo S."/>
            <person name="Nolan M."/>
            <person name="Ohm R."/>
            <person name="Pangilinan J."/>
            <person name="Park H.-J."/>
            <person name="Ramirez L."/>
            <person name="Alfaro M."/>
            <person name="Sun H."/>
            <person name="Tritt A."/>
            <person name="Yoshinaga Y."/>
            <person name="Zwiers L.-H."/>
            <person name="Turgeon B."/>
            <person name="Goodwin S."/>
            <person name="Spatafora J."/>
            <person name="Crous P."/>
            <person name="Grigoriev I."/>
        </authorList>
    </citation>
    <scope>NUCLEOTIDE SEQUENCE</scope>
    <source>
        <strain evidence="2">CBS 113979</strain>
    </source>
</reference>
<dbReference type="Proteomes" id="UP000800041">
    <property type="component" value="Unassembled WGS sequence"/>
</dbReference>